<keyword evidence="3" id="KW-1185">Reference proteome</keyword>
<protein>
    <submittedName>
        <fullName evidence="2">Uncharacterized protein</fullName>
    </submittedName>
</protein>
<organism evidence="2 3">
    <name type="scientific">Sporothrix bragantina</name>
    <dbReference type="NCBI Taxonomy" id="671064"/>
    <lineage>
        <taxon>Eukaryota</taxon>
        <taxon>Fungi</taxon>
        <taxon>Dikarya</taxon>
        <taxon>Ascomycota</taxon>
        <taxon>Pezizomycotina</taxon>
        <taxon>Sordariomycetes</taxon>
        <taxon>Sordariomycetidae</taxon>
        <taxon>Ophiostomatales</taxon>
        <taxon>Ophiostomataceae</taxon>
        <taxon>Sporothrix</taxon>
    </lineage>
</organism>
<comment type="caution">
    <text evidence="2">The sequence shown here is derived from an EMBL/GenBank/DDBJ whole genome shotgun (WGS) entry which is preliminary data.</text>
</comment>
<evidence type="ECO:0000256" key="1">
    <source>
        <dbReference type="SAM" id="MobiDB-lite"/>
    </source>
</evidence>
<name>A0ABP0CY93_9PEZI</name>
<evidence type="ECO:0000313" key="2">
    <source>
        <dbReference type="EMBL" id="CAK7237053.1"/>
    </source>
</evidence>
<sequence>MPEHSKIDVAAQTRVALLKNRTIRCLYKTTLQAESRLSAVVIAWAQDHVEKFGQALVAGIATDQGEGQQQQHREGGLKELNEQLNEELNEERSGQEKRGEESAELEQPQQQPTEEPQEPTNERKQTAGYDVQMNLVSLSRRDVLLCFDLFLKDCDAAMRSRVDQSLEEPIHFVFRKRGTYYVQPKQHLNSEVSRKYHYARSKDKGARPLYSDLDNPPFYDNGRRVSDEERAKYGMTTVFETTGRPRH</sequence>
<proteinExistence type="predicted"/>
<reference evidence="2 3" key="1">
    <citation type="submission" date="2024-01" db="EMBL/GenBank/DDBJ databases">
        <authorList>
            <person name="Allen C."/>
            <person name="Tagirdzhanova G."/>
        </authorList>
    </citation>
    <scope>NUCLEOTIDE SEQUENCE [LARGE SCALE GENOMIC DNA]</scope>
</reference>
<evidence type="ECO:0000313" key="3">
    <source>
        <dbReference type="Proteomes" id="UP001642406"/>
    </source>
</evidence>
<feature type="region of interest" description="Disordered" evidence="1">
    <location>
        <begin position="86"/>
        <end position="128"/>
    </location>
</feature>
<feature type="compositionally biased region" description="Basic and acidic residues" evidence="1">
    <location>
        <begin position="90"/>
        <end position="101"/>
    </location>
</feature>
<accession>A0ABP0CY93</accession>
<dbReference type="Proteomes" id="UP001642406">
    <property type="component" value="Unassembled WGS sequence"/>
</dbReference>
<feature type="region of interest" description="Disordered" evidence="1">
    <location>
        <begin position="207"/>
        <end position="226"/>
    </location>
</feature>
<dbReference type="EMBL" id="CAWUHC010000173">
    <property type="protein sequence ID" value="CAK7237053.1"/>
    <property type="molecule type" value="Genomic_DNA"/>
</dbReference>
<gene>
    <name evidence="2" type="ORF">SBRCBS47491_009846</name>
</gene>